<evidence type="ECO:0000256" key="4">
    <source>
        <dbReference type="ARBA" id="ARBA00022598"/>
    </source>
</evidence>
<evidence type="ECO:0000256" key="8">
    <source>
        <dbReference type="ARBA" id="ARBA00024799"/>
    </source>
</evidence>
<dbReference type="PROSITE" id="PS01234">
    <property type="entry name" value="GATB"/>
    <property type="match status" value="1"/>
</dbReference>
<dbReference type="FunFam" id="1.10.10.410:FF:000001">
    <property type="entry name" value="Aspartyl/glutamyl-tRNA(Asn/Gln) amidotransferase subunit B"/>
    <property type="match status" value="1"/>
</dbReference>
<evidence type="ECO:0000256" key="3">
    <source>
        <dbReference type="ARBA" id="ARBA00016923"/>
    </source>
</evidence>
<accession>A0A3D8Y6Y0</accession>
<dbReference type="NCBIfam" id="TIGR00133">
    <property type="entry name" value="gatB"/>
    <property type="match status" value="1"/>
</dbReference>
<name>A0A3D8Y6Y0_9BACT</name>
<dbReference type="InterPro" id="IPR004413">
    <property type="entry name" value="GatB"/>
</dbReference>
<dbReference type="InterPro" id="IPR018027">
    <property type="entry name" value="Asn/Gln_amidotransferase"/>
</dbReference>
<dbReference type="AlphaFoldDB" id="A0A3D8Y6Y0"/>
<dbReference type="InterPro" id="IPR017958">
    <property type="entry name" value="Gln-tRNA_amidoTrfase_suB_CS"/>
</dbReference>
<comment type="similarity">
    <text evidence="1 11">Belongs to the GatB/GatE family. GatB subfamily.</text>
</comment>
<evidence type="ECO:0000256" key="1">
    <source>
        <dbReference type="ARBA" id="ARBA00005306"/>
    </source>
</evidence>
<dbReference type="GO" id="GO:0016740">
    <property type="term" value="F:transferase activity"/>
    <property type="evidence" value="ECO:0007669"/>
    <property type="project" value="UniProtKB-KW"/>
</dbReference>
<keyword evidence="6 11" id="KW-0067">ATP-binding</keyword>
<dbReference type="SMART" id="SM00845">
    <property type="entry name" value="GatB_Yqey"/>
    <property type="match status" value="1"/>
</dbReference>
<evidence type="ECO:0000313" key="13">
    <source>
        <dbReference type="EMBL" id="REA58693.1"/>
    </source>
</evidence>
<dbReference type="Pfam" id="PF02637">
    <property type="entry name" value="GatB_Yqey"/>
    <property type="match status" value="1"/>
</dbReference>
<keyword evidence="13" id="KW-0808">Transferase</keyword>
<protein>
    <recommendedName>
        <fullName evidence="3 11">Aspartyl/glutamyl-tRNA(Asn/Gln) amidotransferase subunit B</fullName>
        <shortName evidence="11">Asp/Glu-ADT subunit B</shortName>
        <ecNumber evidence="11">6.3.5.-</ecNumber>
    </recommendedName>
</protein>
<evidence type="ECO:0000256" key="11">
    <source>
        <dbReference type="HAMAP-Rule" id="MF_00121"/>
    </source>
</evidence>
<dbReference type="EMBL" id="QNUL01000019">
    <property type="protein sequence ID" value="REA58693.1"/>
    <property type="molecule type" value="Genomic_DNA"/>
</dbReference>
<comment type="function">
    <text evidence="8 11">Allows the formation of correctly charged Asn-tRNA(Asn) or Gln-tRNA(Gln) through the transamidation of misacylated Asp-tRNA(Asn) or Glu-tRNA(Gln) in organisms which lack either or both of asparaginyl-tRNA or glutaminyl-tRNA synthetases. The reaction takes place in the presence of glutamine and ATP through an activated phospho-Asp-tRNA(Asn) or phospho-Glu-tRNA(Gln).</text>
</comment>
<evidence type="ECO:0000256" key="2">
    <source>
        <dbReference type="ARBA" id="ARBA00011123"/>
    </source>
</evidence>
<evidence type="ECO:0000313" key="14">
    <source>
        <dbReference type="Proteomes" id="UP000256373"/>
    </source>
</evidence>
<keyword evidence="7 11" id="KW-0648">Protein biosynthesis</keyword>
<evidence type="ECO:0000259" key="12">
    <source>
        <dbReference type="SMART" id="SM00845"/>
    </source>
</evidence>
<organism evidence="13 14">
    <name type="scientific">Dyadobacter luteus</name>
    <dbReference type="NCBI Taxonomy" id="2259619"/>
    <lineage>
        <taxon>Bacteria</taxon>
        <taxon>Pseudomonadati</taxon>
        <taxon>Bacteroidota</taxon>
        <taxon>Cytophagia</taxon>
        <taxon>Cytophagales</taxon>
        <taxon>Spirosomataceae</taxon>
        <taxon>Dyadobacter</taxon>
    </lineage>
</organism>
<dbReference type="SUPFAM" id="SSF55931">
    <property type="entry name" value="Glutamine synthetase/guanido kinase"/>
    <property type="match status" value="1"/>
</dbReference>
<dbReference type="InterPro" id="IPR014746">
    <property type="entry name" value="Gln_synth/guanido_kin_cat_dom"/>
</dbReference>
<keyword evidence="4 11" id="KW-0436">Ligase</keyword>
<proteinExistence type="inferred from homology"/>
<dbReference type="InterPro" id="IPR023168">
    <property type="entry name" value="GatB_Yqey_C_2"/>
</dbReference>
<comment type="subunit">
    <text evidence="2 11">Heterotrimer of A, B and C subunits.</text>
</comment>
<dbReference type="HAMAP" id="MF_00121">
    <property type="entry name" value="GatB"/>
    <property type="match status" value="1"/>
</dbReference>
<dbReference type="GO" id="GO:0005524">
    <property type="term" value="F:ATP binding"/>
    <property type="evidence" value="ECO:0007669"/>
    <property type="project" value="UniProtKB-KW"/>
</dbReference>
<dbReference type="PANTHER" id="PTHR11659">
    <property type="entry name" value="GLUTAMYL-TRNA GLN AMIDOTRANSFERASE SUBUNIT B MITOCHONDRIAL AND PROKARYOTIC PET112-RELATED"/>
    <property type="match status" value="1"/>
</dbReference>
<evidence type="ECO:0000256" key="5">
    <source>
        <dbReference type="ARBA" id="ARBA00022741"/>
    </source>
</evidence>
<evidence type="ECO:0000256" key="6">
    <source>
        <dbReference type="ARBA" id="ARBA00022840"/>
    </source>
</evidence>
<feature type="domain" description="Asn/Gln amidotransferase" evidence="12">
    <location>
        <begin position="348"/>
        <end position="497"/>
    </location>
</feature>
<dbReference type="OrthoDB" id="9804078at2"/>
<dbReference type="RefSeq" id="WP_115832749.1">
    <property type="nucleotide sequence ID" value="NZ_QNUL01000019.1"/>
</dbReference>
<dbReference type="GO" id="GO:0006412">
    <property type="term" value="P:translation"/>
    <property type="evidence" value="ECO:0007669"/>
    <property type="project" value="UniProtKB-UniRule"/>
</dbReference>
<keyword evidence="5 11" id="KW-0547">Nucleotide-binding</keyword>
<comment type="catalytic activity">
    <reaction evidence="9 11">
        <text>L-aspartyl-tRNA(Asn) + L-glutamine + ATP + H2O = L-asparaginyl-tRNA(Asn) + L-glutamate + ADP + phosphate + 2 H(+)</text>
        <dbReference type="Rhea" id="RHEA:14513"/>
        <dbReference type="Rhea" id="RHEA-COMP:9674"/>
        <dbReference type="Rhea" id="RHEA-COMP:9677"/>
        <dbReference type="ChEBI" id="CHEBI:15377"/>
        <dbReference type="ChEBI" id="CHEBI:15378"/>
        <dbReference type="ChEBI" id="CHEBI:29985"/>
        <dbReference type="ChEBI" id="CHEBI:30616"/>
        <dbReference type="ChEBI" id="CHEBI:43474"/>
        <dbReference type="ChEBI" id="CHEBI:58359"/>
        <dbReference type="ChEBI" id="CHEBI:78515"/>
        <dbReference type="ChEBI" id="CHEBI:78516"/>
        <dbReference type="ChEBI" id="CHEBI:456216"/>
    </reaction>
</comment>
<dbReference type="Proteomes" id="UP000256373">
    <property type="component" value="Unassembled WGS sequence"/>
</dbReference>
<sequence>MTQSEISPSTISEEVLAGYESVIGLEVHCQLQTESKLFTSDLNMFGTEPNTNIGPITIALPGTLPKVNKKAIEYAVKMGLACDCSISRRTIFDRKNYFYPDLPKGYQISQDKKPICENGGVTITTKGADGKDVEKRIRFHHIHLEEDAGKSVHDGSDTATLLDYNRAGTPLVEMVSEPDLRSADETGAFVTEIRRIVRYLGISDGNMEEGSLRCDVNVSVRKKGDTKLGVKVEVKNMNSIRNMMRAINFETTRQIGLLETGGQIYQETRMFDVESGNTYGMRMKETMNDYRYFPDPDLSPVVISDEWLASIQASMPALPKELREKFVEVYGIPAYDALVLTDTKEIADYFEAVCSKTNLYKQASNWLMGPVKSYLNEHEGDIAKFPVSPDSLAALIELSESGTISHSVASQKVFPVMLAEPHRAPAEIAETNNWQQNSNTNELETLVNEVLAAMPDKVDAYRKGKKGLLGLFVGEIMKKSNGTADPKLVNQLLGKQLN</sequence>
<dbReference type="EC" id="6.3.5.-" evidence="11"/>
<dbReference type="InterPro" id="IPR006075">
    <property type="entry name" value="Asn/Gln-tRNA_Trfase_suB/E_cat"/>
</dbReference>
<dbReference type="GO" id="GO:0050566">
    <property type="term" value="F:asparaginyl-tRNA synthase (glutamine-hydrolyzing) activity"/>
    <property type="evidence" value="ECO:0007669"/>
    <property type="project" value="RHEA"/>
</dbReference>
<comment type="catalytic activity">
    <reaction evidence="10 11">
        <text>L-glutamyl-tRNA(Gln) + L-glutamine + ATP + H2O = L-glutaminyl-tRNA(Gln) + L-glutamate + ADP + phosphate + H(+)</text>
        <dbReference type="Rhea" id="RHEA:17521"/>
        <dbReference type="Rhea" id="RHEA-COMP:9681"/>
        <dbReference type="Rhea" id="RHEA-COMP:9684"/>
        <dbReference type="ChEBI" id="CHEBI:15377"/>
        <dbReference type="ChEBI" id="CHEBI:15378"/>
        <dbReference type="ChEBI" id="CHEBI:29985"/>
        <dbReference type="ChEBI" id="CHEBI:30616"/>
        <dbReference type="ChEBI" id="CHEBI:43474"/>
        <dbReference type="ChEBI" id="CHEBI:58359"/>
        <dbReference type="ChEBI" id="CHEBI:78520"/>
        <dbReference type="ChEBI" id="CHEBI:78521"/>
        <dbReference type="ChEBI" id="CHEBI:456216"/>
    </reaction>
</comment>
<gene>
    <name evidence="11 13" type="primary">gatB</name>
    <name evidence="13" type="ORF">DSL64_20230</name>
</gene>
<comment type="caution">
    <text evidence="13">The sequence shown here is derived from an EMBL/GenBank/DDBJ whole genome shotgun (WGS) entry which is preliminary data.</text>
</comment>
<dbReference type="Gene3D" id="1.10.10.410">
    <property type="match status" value="1"/>
</dbReference>
<dbReference type="Pfam" id="PF02934">
    <property type="entry name" value="GatB_N"/>
    <property type="match status" value="1"/>
</dbReference>
<evidence type="ECO:0000256" key="9">
    <source>
        <dbReference type="ARBA" id="ARBA00047380"/>
    </source>
</evidence>
<reference evidence="13 14" key="1">
    <citation type="submission" date="2018-07" db="EMBL/GenBank/DDBJ databases">
        <title>Dyadobacter roseus sp. nov., isolated from rose rhizosphere soil.</title>
        <authorList>
            <person name="Chen L."/>
        </authorList>
    </citation>
    <scope>NUCLEOTIDE SEQUENCE [LARGE SCALE GENOMIC DNA]</scope>
    <source>
        <strain evidence="13 14">RS19</strain>
    </source>
</reference>
<dbReference type="NCBIfam" id="NF004012">
    <property type="entry name" value="PRK05477.1-2"/>
    <property type="match status" value="1"/>
</dbReference>
<dbReference type="SUPFAM" id="SSF89095">
    <property type="entry name" value="GatB/YqeY motif"/>
    <property type="match status" value="1"/>
</dbReference>
<evidence type="ECO:0000256" key="10">
    <source>
        <dbReference type="ARBA" id="ARBA00047913"/>
    </source>
</evidence>
<keyword evidence="14" id="KW-1185">Reference proteome</keyword>
<dbReference type="InterPro" id="IPR003789">
    <property type="entry name" value="Asn/Gln_tRNA_amidoTrase-B-like"/>
</dbReference>
<dbReference type="GO" id="GO:0050567">
    <property type="term" value="F:glutaminyl-tRNA synthase (glutamine-hydrolyzing) activity"/>
    <property type="evidence" value="ECO:0007669"/>
    <property type="project" value="UniProtKB-UniRule"/>
</dbReference>
<dbReference type="NCBIfam" id="NF004014">
    <property type="entry name" value="PRK05477.1-4"/>
    <property type="match status" value="1"/>
</dbReference>
<dbReference type="InterPro" id="IPR017959">
    <property type="entry name" value="Asn/Gln-tRNA_amidoTrfase_suB/E"/>
</dbReference>
<evidence type="ECO:0000256" key="7">
    <source>
        <dbReference type="ARBA" id="ARBA00022917"/>
    </source>
</evidence>